<evidence type="ECO:0000256" key="1">
    <source>
        <dbReference type="ARBA" id="ARBA00022741"/>
    </source>
</evidence>
<keyword evidence="3" id="KW-0143">Chaperone</keyword>
<dbReference type="GO" id="GO:0140662">
    <property type="term" value="F:ATP-dependent protein folding chaperone"/>
    <property type="evidence" value="ECO:0007669"/>
    <property type="project" value="InterPro"/>
</dbReference>
<dbReference type="InterPro" id="IPR043129">
    <property type="entry name" value="ATPase_NBD"/>
</dbReference>
<organism evidence="4 5">
    <name type="scientific">Antribacter soli</name>
    <dbReference type="NCBI Taxonomy" id="2910976"/>
    <lineage>
        <taxon>Bacteria</taxon>
        <taxon>Bacillati</taxon>
        <taxon>Actinomycetota</taxon>
        <taxon>Actinomycetes</taxon>
        <taxon>Micrococcales</taxon>
        <taxon>Promicromonosporaceae</taxon>
        <taxon>Antribacter</taxon>
    </lineage>
</organism>
<protein>
    <submittedName>
        <fullName evidence="4">Hsp70 family protein</fullName>
    </submittedName>
</protein>
<dbReference type="Pfam" id="PF00012">
    <property type="entry name" value="HSP70"/>
    <property type="match status" value="1"/>
</dbReference>
<proteinExistence type="predicted"/>
<dbReference type="Proteomes" id="UP001165405">
    <property type="component" value="Unassembled WGS sequence"/>
</dbReference>
<dbReference type="EMBL" id="JAKGSG010000036">
    <property type="protein sequence ID" value="MCF4122010.1"/>
    <property type="molecule type" value="Genomic_DNA"/>
</dbReference>
<evidence type="ECO:0000313" key="5">
    <source>
        <dbReference type="Proteomes" id="UP001165405"/>
    </source>
</evidence>
<gene>
    <name evidence="4" type="ORF">L1785_13585</name>
</gene>
<dbReference type="PRINTS" id="PR00301">
    <property type="entry name" value="HEATSHOCK70"/>
</dbReference>
<dbReference type="SUPFAM" id="SSF53067">
    <property type="entry name" value="Actin-like ATPase domain"/>
    <property type="match status" value="1"/>
</dbReference>
<dbReference type="RefSeq" id="WP_236089807.1">
    <property type="nucleotide sequence ID" value="NZ_JAKGSG010000036.1"/>
</dbReference>
<evidence type="ECO:0000256" key="3">
    <source>
        <dbReference type="ARBA" id="ARBA00023186"/>
    </source>
</evidence>
<dbReference type="AlphaFoldDB" id="A0AA41U830"/>
<dbReference type="PANTHER" id="PTHR19375">
    <property type="entry name" value="HEAT SHOCK PROTEIN 70KDA"/>
    <property type="match status" value="1"/>
</dbReference>
<evidence type="ECO:0000256" key="2">
    <source>
        <dbReference type="ARBA" id="ARBA00022840"/>
    </source>
</evidence>
<dbReference type="InterPro" id="IPR013126">
    <property type="entry name" value="Hsp_70_fam"/>
</dbReference>
<accession>A0AA41U830</accession>
<evidence type="ECO:0000313" key="4">
    <source>
        <dbReference type="EMBL" id="MCF4122010.1"/>
    </source>
</evidence>
<comment type="caution">
    <text evidence="4">The sequence shown here is derived from an EMBL/GenBank/DDBJ whole genome shotgun (WGS) entry which is preliminary data.</text>
</comment>
<keyword evidence="5" id="KW-1185">Reference proteome</keyword>
<sequence length="408" mass="45496">MKEAASSTLVDEPIAAGVAWLMKRARDRREEIRGRVLVYDMGGGTLDIAVLDVHAEPYQDPTINVLAAHGIDEAGDAVDQSILRDYELRLAEQGVYLDEQPRPEVARAWVRRASREAKVSLTTAMDARVPVGYAEATLPDVMLSRESLDDIVRPQLDRAHRFVVATLRAARLAERGESSMSAVRSIPESAILDTVDYVLLAGGMSRTPAIAEYLRDRFTEAELHEIPEVAADEAIAVGLAETTSYERLSLHRPGFHFYLEWDTPRGRQEHRIYDAYTPFYDPMGSLGGDSARYYWRDRGELPTSGEGVLTVRSVEAHEKDEVPIKFADADGEFDGVSVRFGHQRFVLRLAQDGSVLVGDGTGRTTELGVDRWPVLKGDTYQRILVENARQQAASLGTVRKLAWHQEDY</sequence>
<reference evidence="4" key="1">
    <citation type="submission" date="2022-01" db="EMBL/GenBank/DDBJ databases">
        <title>Antribacter sp. nov., isolated from Guizhou of China.</title>
        <authorList>
            <person name="Chengliang C."/>
            <person name="Ya Z."/>
        </authorList>
    </citation>
    <scope>NUCLEOTIDE SEQUENCE</scope>
    <source>
        <strain evidence="4">KLBMP 9083</strain>
    </source>
</reference>
<dbReference type="GO" id="GO:0005524">
    <property type="term" value="F:ATP binding"/>
    <property type="evidence" value="ECO:0007669"/>
    <property type="project" value="UniProtKB-KW"/>
</dbReference>
<keyword evidence="2" id="KW-0067">ATP-binding</keyword>
<dbReference type="Gene3D" id="3.90.640.10">
    <property type="entry name" value="Actin, Chain A, domain 4"/>
    <property type="match status" value="1"/>
</dbReference>
<name>A0AA41U830_9MICO</name>
<dbReference type="Gene3D" id="3.30.420.40">
    <property type="match status" value="2"/>
</dbReference>
<keyword evidence="1" id="KW-0547">Nucleotide-binding</keyword>